<keyword evidence="1" id="KW-0665">Pyrimidine biosynthesis</keyword>
<dbReference type="KEGG" id="fls:GLV81_14310"/>
<dbReference type="CDD" id="cd01317">
    <property type="entry name" value="DHOase_IIa"/>
    <property type="match status" value="1"/>
</dbReference>
<evidence type="ECO:0000259" key="2">
    <source>
        <dbReference type="Pfam" id="PF12890"/>
    </source>
</evidence>
<dbReference type="AlphaFoldDB" id="A0A6I6GBM9"/>
<dbReference type="GO" id="GO:0005737">
    <property type="term" value="C:cytoplasm"/>
    <property type="evidence" value="ECO:0007669"/>
    <property type="project" value="TreeGrafter"/>
</dbReference>
<dbReference type="InterPro" id="IPR011059">
    <property type="entry name" value="Metal-dep_hydrolase_composite"/>
</dbReference>
<dbReference type="SUPFAM" id="SSF51338">
    <property type="entry name" value="Composite domain of metallo-dependent hydrolases"/>
    <property type="match status" value="1"/>
</dbReference>
<accession>A0A6I6GBM9</accession>
<keyword evidence="3" id="KW-0378">Hydrolase</keyword>
<dbReference type="SUPFAM" id="SSF51556">
    <property type="entry name" value="Metallo-dependent hydrolases"/>
    <property type="match status" value="1"/>
</dbReference>
<dbReference type="RefSeq" id="WP_157479476.1">
    <property type="nucleotide sequence ID" value="NZ_CP046566.1"/>
</dbReference>
<evidence type="ECO:0000256" key="1">
    <source>
        <dbReference type="ARBA" id="ARBA00022975"/>
    </source>
</evidence>
<name>A0A6I6GBM9_9BACT</name>
<dbReference type="PANTHER" id="PTHR43668:SF2">
    <property type="entry name" value="ALLANTOINASE"/>
    <property type="match status" value="1"/>
</dbReference>
<gene>
    <name evidence="3" type="ORF">GLV81_14310</name>
</gene>
<dbReference type="InterPro" id="IPR032466">
    <property type="entry name" value="Metal_Hydrolase"/>
</dbReference>
<dbReference type="Gene3D" id="3.20.20.140">
    <property type="entry name" value="Metal-dependent hydrolases"/>
    <property type="match status" value="1"/>
</dbReference>
<evidence type="ECO:0000313" key="4">
    <source>
        <dbReference type="Proteomes" id="UP000426027"/>
    </source>
</evidence>
<dbReference type="GO" id="GO:0046872">
    <property type="term" value="F:metal ion binding"/>
    <property type="evidence" value="ECO:0007669"/>
    <property type="project" value="InterPro"/>
</dbReference>
<dbReference type="PANTHER" id="PTHR43668">
    <property type="entry name" value="ALLANTOINASE"/>
    <property type="match status" value="1"/>
</dbReference>
<dbReference type="GO" id="GO:0006221">
    <property type="term" value="P:pyrimidine nucleotide biosynthetic process"/>
    <property type="evidence" value="ECO:0007669"/>
    <property type="project" value="UniProtKB-KW"/>
</dbReference>
<feature type="domain" description="Dihydroorotase catalytic" evidence="2">
    <location>
        <begin position="51"/>
        <end position="236"/>
    </location>
</feature>
<dbReference type="GO" id="GO:0004038">
    <property type="term" value="F:allantoinase activity"/>
    <property type="evidence" value="ECO:0007669"/>
    <property type="project" value="TreeGrafter"/>
</dbReference>
<sequence length="420" mass="45195">MALLLQQVTIADPRSAYNGQTTQVLIINGSIAAIGDDIQPSADTRVVDAQGQVLLPGFTDVFSHFCDPGLEYKETLETGAAAAAEGGYCRVLVVPNTQPAVHNKPQVEYIVQKSKNLPVSILPYGAISKNCEGKDLAEMYDMRQSGAVAFSDGINPIQNSQVLTKALLYVKAFDGVVTQVPDEIALSKSGQMHEGVVSTQMGLPGKPALAETLLLNRDIELLRYTGSKLHVTGVSTAASLDLIRRAKAEGLQLTCSVTPYHLSFCDEDLQEYDSNLKVNPPLRTRQDVDAVREAIMDGTVDCIASHHLPHEYDSKVCEFEYAKYGMSGLETCYAAVQTALPALNAAQIAELFALAPARIFGLPLPVIEPGAAAMLTVVAPQQSWTPEKAALHSLGKNNAFIGRTLQGHIKGIIHHQYSSI</sequence>
<keyword evidence="4" id="KW-1185">Reference proteome</keyword>
<dbReference type="GO" id="GO:0004151">
    <property type="term" value="F:dihydroorotase activity"/>
    <property type="evidence" value="ECO:0007669"/>
    <property type="project" value="InterPro"/>
</dbReference>
<dbReference type="InterPro" id="IPR004722">
    <property type="entry name" value="DHOase"/>
</dbReference>
<dbReference type="Pfam" id="PF12890">
    <property type="entry name" value="DHOase"/>
    <property type="match status" value="1"/>
</dbReference>
<dbReference type="GO" id="GO:0006145">
    <property type="term" value="P:purine nucleobase catabolic process"/>
    <property type="evidence" value="ECO:0007669"/>
    <property type="project" value="TreeGrafter"/>
</dbReference>
<dbReference type="Gene3D" id="2.30.40.10">
    <property type="entry name" value="Urease, subunit C, domain 1"/>
    <property type="match status" value="1"/>
</dbReference>
<protein>
    <submittedName>
        <fullName evidence="3">Amidohydrolase family protein</fullName>
    </submittedName>
</protein>
<dbReference type="InterPro" id="IPR024403">
    <property type="entry name" value="DHOase_cat"/>
</dbReference>
<evidence type="ECO:0000313" key="3">
    <source>
        <dbReference type="EMBL" id="QGW29123.1"/>
    </source>
</evidence>
<dbReference type="Proteomes" id="UP000426027">
    <property type="component" value="Chromosome"/>
</dbReference>
<organism evidence="3 4">
    <name type="scientific">Phnomibacter ginsenosidimutans</name>
    <dbReference type="NCBI Taxonomy" id="2676868"/>
    <lineage>
        <taxon>Bacteria</taxon>
        <taxon>Pseudomonadati</taxon>
        <taxon>Bacteroidota</taxon>
        <taxon>Chitinophagia</taxon>
        <taxon>Chitinophagales</taxon>
        <taxon>Chitinophagaceae</taxon>
        <taxon>Phnomibacter</taxon>
    </lineage>
</organism>
<dbReference type="EMBL" id="CP046566">
    <property type="protein sequence ID" value="QGW29123.1"/>
    <property type="molecule type" value="Genomic_DNA"/>
</dbReference>
<dbReference type="NCBIfam" id="TIGR00857">
    <property type="entry name" value="pyrC_multi"/>
    <property type="match status" value="1"/>
</dbReference>
<proteinExistence type="predicted"/>
<reference evidence="3 4" key="1">
    <citation type="submission" date="2019-11" db="EMBL/GenBank/DDBJ databases">
        <authorList>
            <person name="Im W.T."/>
        </authorList>
    </citation>
    <scope>NUCLEOTIDE SEQUENCE [LARGE SCALE GENOMIC DNA]</scope>
    <source>
        <strain evidence="3 4">SB-02</strain>
    </source>
</reference>
<dbReference type="InterPro" id="IPR050138">
    <property type="entry name" value="DHOase/Allantoinase_Hydrolase"/>
</dbReference>